<keyword evidence="3" id="KW-1185">Reference proteome</keyword>
<feature type="chain" id="PRO_5040276409" evidence="1">
    <location>
        <begin position="19"/>
        <end position="180"/>
    </location>
</feature>
<keyword evidence="1" id="KW-0732">Signal</keyword>
<protein>
    <submittedName>
        <fullName evidence="2">Uncharacterized protein</fullName>
    </submittedName>
</protein>
<evidence type="ECO:0000313" key="2">
    <source>
        <dbReference type="EMBL" id="CAH0396210.1"/>
    </source>
</evidence>
<evidence type="ECO:0000256" key="1">
    <source>
        <dbReference type="SAM" id="SignalP"/>
    </source>
</evidence>
<sequence>MIAALFSSISLILASTEASPTPTPTSKNFDQLLDRLRSFEINRKAAIKTAVEEAASKKCNATGKFLEVIGEADDVLVNIRNYFEAGKVMFDFNKEKSNTFQADVVAKTQLLRDQNYLRNQMIRLSAILKTLEAHMDDLSTEQLIPLRPVVATLKRSEEALVPIAKKFQSDMNALQKNAIQ</sequence>
<gene>
    <name evidence="2" type="ORF">BEMITA_LOCUS14301</name>
</gene>
<dbReference type="EMBL" id="OU963870">
    <property type="protein sequence ID" value="CAH0396210.1"/>
    <property type="molecule type" value="Genomic_DNA"/>
</dbReference>
<dbReference type="AlphaFoldDB" id="A0A9P0F7Y9"/>
<accession>A0A9P0F7Y9</accession>
<evidence type="ECO:0000313" key="3">
    <source>
        <dbReference type="Proteomes" id="UP001152759"/>
    </source>
</evidence>
<reference evidence="2" key="1">
    <citation type="submission" date="2021-12" db="EMBL/GenBank/DDBJ databases">
        <authorList>
            <person name="King R."/>
        </authorList>
    </citation>
    <scope>NUCLEOTIDE SEQUENCE</scope>
</reference>
<name>A0A9P0F7Y9_BEMTA</name>
<feature type="signal peptide" evidence="1">
    <location>
        <begin position="1"/>
        <end position="18"/>
    </location>
</feature>
<organism evidence="2 3">
    <name type="scientific">Bemisia tabaci</name>
    <name type="common">Sweetpotato whitefly</name>
    <name type="synonym">Aleurodes tabaci</name>
    <dbReference type="NCBI Taxonomy" id="7038"/>
    <lineage>
        <taxon>Eukaryota</taxon>
        <taxon>Metazoa</taxon>
        <taxon>Ecdysozoa</taxon>
        <taxon>Arthropoda</taxon>
        <taxon>Hexapoda</taxon>
        <taxon>Insecta</taxon>
        <taxon>Pterygota</taxon>
        <taxon>Neoptera</taxon>
        <taxon>Paraneoptera</taxon>
        <taxon>Hemiptera</taxon>
        <taxon>Sternorrhyncha</taxon>
        <taxon>Aleyrodoidea</taxon>
        <taxon>Aleyrodidae</taxon>
        <taxon>Aleyrodinae</taxon>
        <taxon>Bemisia</taxon>
    </lineage>
</organism>
<proteinExistence type="predicted"/>
<dbReference type="Proteomes" id="UP001152759">
    <property type="component" value="Chromosome 9"/>
</dbReference>